<evidence type="ECO:0000313" key="3">
    <source>
        <dbReference type="Proteomes" id="UP000593601"/>
    </source>
</evidence>
<keyword evidence="1" id="KW-0812">Transmembrane</keyword>
<feature type="transmembrane region" description="Helical" evidence="1">
    <location>
        <begin position="40"/>
        <end position="59"/>
    </location>
</feature>
<organism evidence="2 3">
    <name type="scientific">Blautia liquoris</name>
    <dbReference type="NCBI Taxonomy" id="2779518"/>
    <lineage>
        <taxon>Bacteria</taxon>
        <taxon>Bacillati</taxon>
        <taxon>Bacillota</taxon>
        <taxon>Clostridia</taxon>
        <taxon>Lachnospirales</taxon>
        <taxon>Lachnospiraceae</taxon>
        <taxon>Blautia</taxon>
    </lineage>
</organism>
<gene>
    <name evidence="2" type="ORF">INP51_09020</name>
</gene>
<dbReference type="KEGG" id="bliq:INP51_09020"/>
<feature type="transmembrane region" description="Helical" evidence="1">
    <location>
        <begin position="9"/>
        <end position="28"/>
    </location>
</feature>
<dbReference type="Proteomes" id="UP000593601">
    <property type="component" value="Chromosome"/>
</dbReference>
<evidence type="ECO:0000313" key="2">
    <source>
        <dbReference type="EMBL" id="QOV18184.1"/>
    </source>
</evidence>
<sequence length="76" mass="8492">MEKMMIKALPFIILPFVVIVLSMFIKTWTAGEPIITCPSLIIGFLLSFFIGLPLHEVIADIVNNHSQGKFAITVDF</sequence>
<keyword evidence="1" id="KW-1133">Transmembrane helix</keyword>
<keyword evidence="1" id="KW-0472">Membrane</keyword>
<proteinExistence type="predicted"/>
<dbReference type="RefSeq" id="WP_193734546.1">
    <property type="nucleotide sequence ID" value="NZ_CP063304.1"/>
</dbReference>
<evidence type="ECO:0000256" key="1">
    <source>
        <dbReference type="SAM" id="Phobius"/>
    </source>
</evidence>
<protein>
    <submittedName>
        <fullName evidence="2">Uncharacterized protein</fullName>
    </submittedName>
</protein>
<dbReference type="EMBL" id="CP063304">
    <property type="protein sequence ID" value="QOV18184.1"/>
    <property type="molecule type" value="Genomic_DNA"/>
</dbReference>
<reference evidence="2 3" key="1">
    <citation type="submission" date="2020-10" db="EMBL/GenBank/DDBJ databases">
        <title>Blautia liquoris sp.nov., isolated from the mud in a fermentation cellar used for the production of Chinese strong-flavoured liquor.</title>
        <authorList>
            <person name="Lu L."/>
        </authorList>
    </citation>
    <scope>NUCLEOTIDE SEQUENCE [LARGE SCALE GENOMIC DNA]</scope>
    <source>
        <strain evidence="2 3">LZLJ-3</strain>
    </source>
</reference>
<dbReference type="AlphaFoldDB" id="A0A7M2RDY5"/>
<name>A0A7M2RDY5_9FIRM</name>
<keyword evidence="3" id="KW-1185">Reference proteome</keyword>
<accession>A0A7M2RDY5</accession>